<keyword evidence="4" id="KW-1003">Cell membrane</keyword>
<dbReference type="GO" id="GO:0044011">
    <property type="term" value="P:single-species biofilm formation on inanimate substrate"/>
    <property type="evidence" value="ECO:0007669"/>
    <property type="project" value="TreeGrafter"/>
</dbReference>
<dbReference type="eggNOG" id="ENOG502QS4V">
    <property type="taxonomic scope" value="Eukaryota"/>
</dbReference>
<dbReference type="GO" id="GO:0030448">
    <property type="term" value="P:hyphal growth"/>
    <property type="evidence" value="ECO:0007669"/>
    <property type="project" value="TreeGrafter"/>
</dbReference>
<keyword evidence="5" id="KW-0134">Cell wall</keyword>
<keyword evidence="7" id="KW-0336">GPI-anchor</keyword>
<dbReference type="Pfam" id="PF11766">
    <property type="entry name" value="Candida_ALS_N"/>
    <property type="match status" value="1"/>
</dbReference>
<dbReference type="GO" id="GO:0043710">
    <property type="term" value="P:cell adhesion involved in multi-species biofilm formation"/>
    <property type="evidence" value="ECO:0007669"/>
    <property type="project" value="TreeGrafter"/>
</dbReference>
<name>C5MDP5_CANTT</name>
<evidence type="ECO:0000256" key="1">
    <source>
        <dbReference type="ARBA" id="ARBA00004191"/>
    </source>
</evidence>
<keyword evidence="10" id="KW-0130">Cell adhesion</keyword>
<evidence type="ECO:0000256" key="8">
    <source>
        <dbReference type="ARBA" id="ARBA00022729"/>
    </source>
</evidence>
<keyword evidence="15" id="KW-0449">Lipoprotein</keyword>
<dbReference type="GO" id="GO:0098609">
    <property type="term" value="P:cell-cell adhesion"/>
    <property type="evidence" value="ECO:0007669"/>
    <property type="project" value="TreeGrafter"/>
</dbReference>
<dbReference type="InterPro" id="IPR043063">
    <property type="entry name" value="Agglutinin-like_N_N2"/>
</dbReference>
<dbReference type="KEGG" id="ctp:CTRG_03797"/>
<evidence type="ECO:0000313" key="18">
    <source>
        <dbReference type="EMBL" id="EER32126.1"/>
    </source>
</evidence>
<sequence length="560" mass="59944">MNFVSLLFTLLLLVTRATSKTLTGVFQSFNSLTWEKAASYKYRGPQFPTWNAAVNWALDSNANAGDTFTLIMPCVFKFTTSETSIDLTVGSKSYATCNFNAGEHFTTFSSLSCTVTQSVPDNTNAYGTITVPLAFNVGGSGRDVDTTDAKCFTTGDNTVTFSDGDKSFSTTANFEGAGTLNDDYESSRLIPSLGKTDALLVAPLCSNGYKSGTIGFSSKASGYSIDCNNIQAGITSQLNAWGFPTDSQSFSYTTQCTTTSYSITFSTIPKGLRPFIDAYIKTPTSTYAVTYTFKYVCADGKSYNSNRSLNWSGYVNGDADSEGMEIVVATTTGTGSTTGVTTLPFDKTKDKTKTIQVIEPIPTTTVTTSYLGVTTSFSTITATIGGTATVIVDEPYHSTTTVYKPWTGEGTTTYTVTASDDSIDTVVIETPGPNPTVTTTEYDDVPAATTYTETATHGGTDTVHVIEPINPTVTTTEYEDVSAATTYTETATHGGTDTVHVIEPINPTVTTTEYEDVSAATTYTETATHGGTDTVHVIEPINPTVTTTEIRRRFSCYYLH</sequence>
<keyword evidence="12" id="KW-0472">Membrane</keyword>
<proteinExistence type="inferred from homology"/>
<dbReference type="GO" id="GO:0005886">
    <property type="term" value="C:plasma membrane"/>
    <property type="evidence" value="ECO:0007669"/>
    <property type="project" value="UniProtKB-SubCell"/>
</dbReference>
<dbReference type="GO" id="GO:0009986">
    <property type="term" value="C:cell surface"/>
    <property type="evidence" value="ECO:0007669"/>
    <property type="project" value="TreeGrafter"/>
</dbReference>
<keyword evidence="13" id="KW-1015">Disulfide bond</keyword>
<evidence type="ECO:0000256" key="11">
    <source>
        <dbReference type="ARBA" id="ARBA00023026"/>
    </source>
</evidence>
<dbReference type="GO" id="GO:0030446">
    <property type="term" value="C:hyphal cell wall"/>
    <property type="evidence" value="ECO:0007669"/>
    <property type="project" value="TreeGrafter"/>
</dbReference>
<dbReference type="Gene3D" id="2.60.40.2430">
    <property type="entry name" value="Agglutinin-like protein, N-terminal domain, N2 subdomain"/>
    <property type="match status" value="1"/>
</dbReference>
<dbReference type="InterPro" id="IPR008440">
    <property type="entry name" value="Agglutinin-like_ALS_rpt"/>
</dbReference>
<dbReference type="Proteomes" id="UP000002037">
    <property type="component" value="Unassembled WGS sequence"/>
</dbReference>
<organism evidence="18 19">
    <name type="scientific">Candida tropicalis (strain ATCC MYA-3404 / T1)</name>
    <name type="common">Yeast</name>
    <dbReference type="NCBI Taxonomy" id="294747"/>
    <lineage>
        <taxon>Eukaryota</taxon>
        <taxon>Fungi</taxon>
        <taxon>Dikarya</taxon>
        <taxon>Ascomycota</taxon>
        <taxon>Saccharomycotina</taxon>
        <taxon>Pichiomycetes</taxon>
        <taxon>Debaryomycetaceae</taxon>
        <taxon>Candida/Lodderomyces clade</taxon>
        <taxon>Candida</taxon>
    </lineage>
</organism>
<evidence type="ECO:0000256" key="16">
    <source>
        <dbReference type="SAM" id="SignalP"/>
    </source>
</evidence>
<dbReference type="FunFam" id="2.60.40.1280:FF:000001">
    <property type="entry name" value="Agglutinin-like protein 3"/>
    <property type="match status" value="1"/>
</dbReference>
<dbReference type="Gene3D" id="2.60.40.1280">
    <property type="match status" value="1"/>
</dbReference>
<keyword evidence="19" id="KW-1185">Reference proteome</keyword>
<evidence type="ECO:0000256" key="3">
    <source>
        <dbReference type="ARBA" id="ARBA00007021"/>
    </source>
</evidence>
<dbReference type="GeneID" id="8301423"/>
<comment type="subcellular location">
    <subcellularLocation>
        <location evidence="2">Cell membrane</location>
        <topology evidence="2">Lipid-anchor</topology>
        <topology evidence="2">GPI-anchor</topology>
    </subcellularLocation>
    <subcellularLocation>
        <location evidence="1">Secreted</location>
        <location evidence="1">Cell wall</location>
    </subcellularLocation>
</comment>
<evidence type="ECO:0000256" key="15">
    <source>
        <dbReference type="ARBA" id="ARBA00023288"/>
    </source>
</evidence>
<evidence type="ECO:0000256" key="2">
    <source>
        <dbReference type="ARBA" id="ARBA00004609"/>
    </source>
</evidence>
<dbReference type="GO" id="GO:0098552">
    <property type="term" value="C:side of membrane"/>
    <property type="evidence" value="ECO:0007669"/>
    <property type="project" value="UniProtKB-KW"/>
</dbReference>
<keyword evidence="9" id="KW-0677">Repeat</keyword>
<dbReference type="EMBL" id="GG692399">
    <property type="protein sequence ID" value="EER32126.1"/>
    <property type="molecule type" value="Genomic_DNA"/>
</dbReference>
<evidence type="ECO:0000259" key="17">
    <source>
        <dbReference type="SMART" id="SM01056"/>
    </source>
</evidence>
<evidence type="ECO:0000256" key="4">
    <source>
        <dbReference type="ARBA" id="ARBA00022475"/>
    </source>
</evidence>
<accession>C5MDP5</accession>
<keyword evidence="14" id="KW-0325">Glycoprotein</keyword>
<protein>
    <recommendedName>
        <fullName evidence="17">Agglutinin-like protein N-terminal domain-containing protein</fullName>
    </recommendedName>
</protein>
<dbReference type="GO" id="GO:1903561">
    <property type="term" value="C:extracellular vesicle"/>
    <property type="evidence" value="ECO:0007669"/>
    <property type="project" value="TreeGrafter"/>
</dbReference>
<evidence type="ECO:0000256" key="12">
    <source>
        <dbReference type="ARBA" id="ARBA00023136"/>
    </source>
</evidence>
<feature type="domain" description="Agglutinin-like protein N-terminal" evidence="17">
    <location>
        <begin position="55"/>
        <end position="297"/>
    </location>
</feature>
<dbReference type="AlphaFoldDB" id="C5MDP5"/>
<dbReference type="GO" id="GO:0043709">
    <property type="term" value="P:cell adhesion involved in single-species biofilm formation"/>
    <property type="evidence" value="ECO:0007669"/>
    <property type="project" value="TreeGrafter"/>
</dbReference>
<dbReference type="InterPro" id="IPR033504">
    <property type="entry name" value="ALS"/>
</dbReference>
<evidence type="ECO:0000256" key="14">
    <source>
        <dbReference type="ARBA" id="ARBA00023180"/>
    </source>
</evidence>
<dbReference type="Pfam" id="PF05792">
    <property type="entry name" value="Candida_ALS"/>
    <property type="match status" value="5"/>
</dbReference>
<dbReference type="PANTHER" id="PTHR33793">
    <property type="entry name" value="ALPHA-AGGLUTININ"/>
    <property type="match status" value="1"/>
</dbReference>
<dbReference type="InterPro" id="IPR011252">
    <property type="entry name" value="Fibrogen-bd_dom1"/>
</dbReference>
<evidence type="ECO:0000256" key="7">
    <source>
        <dbReference type="ARBA" id="ARBA00022622"/>
    </source>
</evidence>
<dbReference type="InterPro" id="IPR008966">
    <property type="entry name" value="Adhesion_dom_sf"/>
</dbReference>
<feature type="chain" id="PRO_5002955407" description="Agglutinin-like protein N-terminal domain-containing protein" evidence="16">
    <location>
        <begin position="20"/>
        <end position="560"/>
    </location>
</feature>
<dbReference type="SUPFAM" id="SSF49401">
    <property type="entry name" value="Bacterial adhesins"/>
    <property type="match status" value="1"/>
</dbReference>
<evidence type="ECO:0000256" key="5">
    <source>
        <dbReference type="ARBA" id="ARBA00022512"/>
    </source>
</evidence>
<keyword evidence="6" id="KW-0964">Secreted</keyword>
<keyword evidence="8 16" id="KW-0732">Signal</keyword>
<evidence type="ECO:0000256" key="10">
    <source>
        <dbReference type="ARBA" id="ARBA00022889"/>
    </source>
</evidence>
<evidence type="ECO:0000256" key="13">
    <source>
        <dbReference type="ARBA" id="ARBA00023157"/>
    </source>
</evidence>
<comment type="similarity">
    <text evidence="3">Belongs to the ALS family.</text>
</comment>
<keyword evidence="11" id="KW-0843">Virulence</keyword>
<dbReference type="PANTHER" id="PTHR33793:SF2">
    <property type="entry name" value="AGGLUTININ-LIKE PROTEIN 6"/>
    <property type="match status" value="1"/>
</dbReference>
<dbReference type="VEuPathDB" id="FungiDB:CTRG_03797"/>
<dbReference type="SMART" id="SM01056">
    <property type="entry name" value="Candida_ALS_N"/>
    <property type="match status" value="1"/>
</dbReference>
<dbReference type="HOGENOM" id="CLU_031316_2_0_1"/>
<reference evidence="18 19" key="1">
    <citation type="journal article" date="2009" name="Nature">
        <title>Evolution of pathogenicity and sexual reproduction in eight Candida genomes.</title>
        <authorList>
            <person name="Butler G."/>
            <person name="Rasmussen M.D."/>
            <person name="Lin M.F."/>
            <person name="Santos M.A."/>
            <person name="Sakthikumar S."/>
            <person name="Munro C.A."/>
            <person name="Rheinbay E."/>
            <person name="Grabherr M."/>
            <person name="Forche A."/>
            <person name="Reedy J.L."/>
            <person name="Agrafioti I."/>
            <person name="Arnaud M.B."/>
            <person name="Bates S."/>
            <person name="Brown A.J."/>
            <person name="Brunke S."/>
            <person name="Costanzo M.C."/>
            <person name="Fitzpatrick D.A."/>
            <person name="de Groot P.W."/>
            <person name="Harris D."/>
            <person name="Hoyer L.L."/>
            <person name="Hube B."/>
            <person name="Klis F.M."/>
            <person name="Kodira C."/>
            <person name="Lennard N."/>
            <person name="Logue M.E."/>
            <person name="Martin R."/>
            <person name="Neiman A.M."/>
            <person name="Nikolaou E."/>
            <person name="Quail M.A."/>
            <person name="Quinn J."/>
            <person name="Santos M.C."/>
            <person name="Schmitzberger F.F."/>
            <person name="Sherlock G."/>
            <person name="Shah P."/>
            <person name="Silverstein K.A."/>
            <person name="Skrzypek M.S."/>
            <person name="Soll D."/>
            <person name="Staggs R."/>
            <person name="Stansfield I."/>
            <person name="Stumpf M.P."/>
            <person name="Sudbery P.E."/>
            <person name="Srikantha T."/>
            <person name="Zeng Q."/>
            <person name="Berman J."/>
            <person name="Berriman M."/>
            <person name="Heitman J."/>
            <person name="Gow N.A."/>
            <person name="Lorenz M.C."/>
            <person name="Birren B.W."/>
            <person name="Kellis M."/>
            <person name="Cuomo C.A."/>
        </authorList>
    </citation>
    <scope>NUCLEOTIDE SEQUENCE [LARGE SCALE GENOMIC DNA]</scope>
    <source>
        <strain evidence="19">ATCC MYA-3404 / T1</strain>
    </source>
</reference>
<dbReference type="OrthoDB" id="3981162at2759"/>
<feature type="signal peptide" evidence="16">
    <location>
        <begin position="1"/>
        <end position="19"/>
    </location>
</feature>
<dbReference type="RefSeq" id="XP_002549500.1">
    <property type="nucleotide sequence ID" value="XM_002549454.1"/>
</dbReference>
<dbReference type="InterPro" id="IPR024672">
    <property type="entry name" value="Agglutinin-like_N"/>
</dbReference>
<evidence type="ECO:0000256" key="9">
    <source>
        <dbReference type="ARBA" id="ARBA00022737"/>
    </source>
</evidence>
<evidence type="ECO:0000256" key="6">
    <source>
        <dbReference type="ARBA" id="ARBA00022525"/>
    </source>
</evidence>
<gene>
    <name evidence="18" type="ORF">CTRG_03797</name>
</gene>
<dbReference type="GO" id="GO:0030445">
    <property type="term" value="C:yeast-form cell wall"/>
    <property type="evidence" value="ECO:0007669"/>
    <property type="project" value="TreeGrafter"/>
</dbReference>
<evidence type="ECO:0000313" key="19">
    <source>
        <dbReference type="Proteomes" id="UP000002037"/>
    </source>
</evidence>